<evidence type="ECO:0000256" key="2">
    <source>
        <dbReference type="ARBA" id="ARBA00009533"/>
    </source>
</evidence>
<dbReference type="SUPFAM" id="SSF53383">
    <property type="entry name" value="PLP-dependent transferases"/>
    <property type="match status" value="1"/>
</dbReference>
<comment type="caution">
    <text evidence="7">The sequence shown here is derived from an EMBL/GenBank/DDBJ whole genome shotgun (WGS) entry which is preliminary data.</text>
</comment>
<dbReference type="InterPro" id="IPR015424">
    <property type="entry name" value="PyrdxlP-dep_Trfase"/>
</dbReference>
<keyword evidence="7" id="KW-0032">Aminotransferase</keyword>
<dbReference type="PANTHER" id="PTHR11999:SF70">
    <property type="entry name" value="MIP05841P"/>
    <property type="match status" value="1"/>
</dbReference>
<dbReference type="EMBL" id="QOVG01000017">
    <property type="protein sequence ID" value="NDK40269.1"/>
    <property type="molecule type" value="Genomic_DNA"/>
</dbReference>
<gene>
    <name evidence="7" type="ORF">DT603_15635</name>
</gene>
<evidence type="ECO:0000313" key="7">
    <source>
        <dbReference type="EMBL" id="NDK40269.1"/>
    </source>
</evidence>
<dbReference type="Pfam" id="PF00282">
    <property type="entry name" value="Pyridoxal_deC"/>
    <property type="match status" value="1"/>
</dbReference>
<comment type="cofactor">
    <cofactor evidence="1 6">
        <name>pyridoxal 5'-phosphate</name>
        <dbReference type="ChEBI" id="CHEBI:597326"/>
    </cofactor>
</comment>
<dbReference type="InterPro" id="IPR002129">
    <property type="entry name" value="PyrdxlP-dep_de-COase"/>
</dbReference>
<proteinExistence type="inferred from homology"/>
<accession>A0ABX0ALY6</accession>
<organism evidence="7 8">
    <name type="scientific">Pseudoxanthomonas gei</name>
    <dbReference type="NCBI Taxonomy" id="1383030"/>
    <lineage>
        <taxon>Bacteria</taxon>
        <taxon>Pseudomonadati</taxon>
        <taxon>Pseudomonadota</taxon>
        <taxon>Gammaproteobacteria</taxon>
        <taxon>Lysobacterales</taxon>
        <taxon>Lysobacteraceae</taxon>
        <taxon>Pseudoxanthomonas</taxon>
    </lineage>
</organism>
<dbReference type="RefSeq" id="WP_162350928.1">
    <property type="nucleotide sequence ID" value="NZ_QOVG01000017.1"/>
</dbReference>
<keyword evidence="5 6" id="KW-0456">Lyase</keyword>
<protein>
    <submittedName>
        <fullName evidence="7">Aspartate aminotransferase family protein</fullName>
    </submittedName>
</protein>
<evidence type="ECO:0000256" key="4">
    <source>
        <dbReference type="ARBA" id="ARBA00022898"/>
    </source>
</evidence>
<comment type="similarity">
    <text evidence="2 6">Belongs to the group II decarboxylase family.</text>
</comment>
<dbReference type="Gene3D" id="3.40.640.10">
    <property type="entry name" value="Type I PLP-dependent aspartate aminotransferase-like (Major domain)"/>
    <property type="match status" value="1"/>
</dbReference>
<evidence type="ECO:0000256" key="6">
    <source>
        <dbReference type="RuleBase" id="RU000382"/>
    </source>
</evidence>
<evidence type="ECO:0000256" key="5">
    <source>
        <dbReference type="ARBA" id="ARBA00023239"/>
    </source>
</evidence>
<reference evidence="7 8" key="1">
    <citation type="submission" date="2018-07" db="EMBL/GenBank/DDBJ databases">
        <title>Whole genome Sequencing of Pseudoxanthomonas gei KCTC 32298 (T).</title>
        <authorList>
            <person name="Kumar S."/>
            <person name="Bansal K."/>
            <person name="Kaur A."/>
            <person name="Patil P."/>
            <person name="Sharma S."/>
            <person name="Patil P.B."/>
        </authorList>
    </citation>
    <scope>NUCLEOTIDE SEQUENCE [LARGE SCALE GENOMIC DNA]</scope>
    <source>
        <strain evidence="7 8">KCTC 32298</strain>
    </source>
</reference>
<keyword evidence="7" id="KW-0808">Transferase</keyword>
<dbReference type="InterPro" id="IPR015422">
    <property type="entry name" value="PyrdxlP-dep_Trfase_small"/>
</dbReference>
<dbReference type="Proteomes" id="UP001429354">
    <property type="component" value="Unassembled WGS sequence"/>
</dbReference>
<dbReference type="InterPro" id="IPR010977">
    <property type="entry name" value="Aromatic_deC"/>
</dbReference>
<evidence type="ECO:0000256" key="1">
    <source>
        <dbReference type="ARBA" id="ARBA00001933"/>
    </source>
</evidence>
<name>A0ABX0ALY6_9GAMM</name>
<keyword evidence="4 6" id="KW-0663">Pyridoxal phosphate</keyword>
<dbReference type="GO" id="GO:0008483">
    <property type="term" value="F:transaminase activity"/>
    <property type="evidence" value="ECO:0007669"/>
    <property type="project" value="UniProtKB-KW"/>
</dbReference>
<evidence type="ECO:0000313" key="8">
    <source>
        <dbReference type="Proteomes" id="UP001429354"/>
    </source>
</evidence>
<keyword evidence="3" id="KW-0210">Decarboxylase</keyword>
<sequence length="451" mass="47237">MRDLLTDAAERSIRYLQGLDARAVAPDPAAVQALSALDTALPDAGSDPHEVLALLDRHGSPATMATAGARFFGFVIGGTLPVTLAANWLAGAWDQNAGLDAITPAAARIEQVALRWLVDLLGLPAGTGGAFVTGATVANFTALAAARHAVLQRAGWNVEADGLFGAPPVTVVIGGEAHPTLTKSLGLLGFGRSRVVHVPVDTQGRMRADALPDIAGPTVVCAQVGNVNTGACDPVGELGARLRGSGAWLHVDGAFGLWAAAAPTLRHLVAGMEVADSWATDAHKWLNVPYDSGLAFVRQPDALRAAMAITADYLPTESAFRNPSDYTPELSRRARGIEIWAALQGLGRQGVAAMIERNCRQARRFAQGLREAGFEVLNDVVLNQVLVSFGAPATTQAVVAALQAEGTCWCGGTVWQGRTAMRISVSSWATRDADVERSLEVMLRIAALQAV</sequence>
<dbReference type="Gene3D" id="3.90.1150.10">
    <property type="entry name" value="Aspartate Aminotransferase, domain 1"/>
    <property type="match status" value="1"/>
</dbReference>
<keyword evidence="8" id="KW-1185">Reference proteome</keyword>
<dbReference type="PANTHER" id="PTHR11999">
    <property type="entry name" value="GROUP II PYRIDOXAL-5-PHOSPHATE DECARBOXYLASE"/>
    <property type="match status" value="1"/>
</dbReference>
<evidence type="ECO:0000256" key="3">
    <source>
        <dbReference type="ARBA" id="ARBA00022793"/>
    </source>
</evidence>
<dbReference type="InterPro" id="IPR015421">
    <property type="entry name" value="PyrdxlP-dep_Trfase_major"/>
</dbReference>